<feature type="non-terminal residue" evidence="1">
    <location>
        <position position="1"/>
    </location>
</feature>
<feature type="non-terminal residue" evidence="1">
    <location>
        <position position="95"/>
    </location>
</feature>
<sequence>ASSSSMVVVASSTGTTSRELEEHTLASQILSIQIINGVVCVAGRIELLQQQVCHTEGNGTEIMWRIGTPAKSTEERNVIVLDRCLHEWRRENVRE</sequence>
<dbReference type="AlphaFoldDB" id="A0AAV5UWY0"/>
<evidence type="ECO:0000313" key="1">
    <source>
        <dbReference type="EMBL" id="GMT11546.1"/>
    </source>
</evidence>
<proteinExistence type="predicted"/>
<dbReference type="Proteomes" id="UP001432322">
    <property type="component" value="Unassembled WGS sequence"/>
</dbReference>
<evidence type="ECO:0000313" key="2">
    <source>
        <dbReference type="Proteomes" id="UP001432322"/>
    </source>
</evidence>
<name>A0AAV5UWY0_9BILA</name>
<reference evidence="1" key="1">
    <citation type="submission" date="2023-10" db="EMBL/GenBank/DDBJ databases">
        <title>Genome assembly of Pristionchus species.</title>
        <authorList>
            <person name="Yoshida K."/>
            <person name="Sommer R.J."/>
        </authorList>
    </citation>
    <scope>NUCLEOTIDE SEQUENCE</scope>
    <source>
        <strain evidence="1">RS5133</strain>
    </source>
</reference>
<dbReference type="EMBL" id="BTSY01000001">
    <property type="protein sequence ID" value="GMT11546.1"/>
    <property type="molecule type" value="Genomic_DNA"/>
</dbReference>
<keyword evidence="2" id="KW-1185">Reference proteome</keyword>
<gene>
    <name evidence="1" type="ORF">PFISCL1PPCAC_2843</name>
</gene>
<comment type="caution">
    <text evidence="1">The sequence shown here is derived from an EMBL/GenBank/DDBJ whole genome shotgun (WGS) entry which is preliminary data.</text>
</comment>
<protein>
    <submittedName>
        <fullName evidence="1">Uncharacterized protein</fullName>
    </submittedName>
</protein>
<accession>A0AAV5UWY0</accession>
<organism evidence="1 2">
    <name type="scientific">Pristionchus fissidentatus</name>
    <dbReference type="NCBI Taxonomy" id="1538716"/>
    <lineage>
        <taxon>Eukaryota</taxon>
        <taxon>Metazoa</taxon>
        <taxon>Ecdysozoa</taxon>
        <taxon>Nematoda</taxon>
        <taxon>Chromadorea</taxon>
        <taxon>Rhabditida</taxon>
        <taxon>Rhabditina</taxon>
        <taxon>Diplogasteromorpha</taxon>
        <taxon>Diplogasteroidea</taxon>
        <taxon>Neodiplogasteridae</taxon>
        <taxon>Pristionchus</taxon>
    </lineage>
</organism>